<dbReference type="SUPFAM" id="SSF53335">
    <property type="entry name" value="S-adenosyl-L-methionine-dependent methyltransferases"/>
    <property type="match status" value="1"/>
</dbReference>
<evidence type="ECO:0000313" key="2">
    <source>
        <dbReference type="EMBL" id="MFC7330829.1"/>
    </source>
</evidence>
<dbReference type="GO" id="GO:0102208">
    <property type="term" value="F:2-polyprenyl-6-hydroxyphenol methylase activity"/>
    <property type="evidence" value="ECO:0007669"/>
    <property type="project" value="UniProtKB-EC"/>
</dbReference>
<dbReference type="EC" id="2.1.1.222" evidence="2"/>
<dbReference type="RefSeq" id="WP_379873468.1">
    <property type="nucleotide sequence ID" value="NZ_JBHTBH010000014.1"/>
</dbReference>
<organism evidence="2 3">
    <name type="scientific">Marinactinospora rubrisoli</name>
    <dbReference type="NCBI Taxonomy" id="2715399"/>
    <lineage>
        <taxon>Bacteria</taxon>
        <taxon>Bacillati</taxon>
        <taxon>Actinomycetota</taxon>
        <taxon>Actinomycetes</taxon>
        <taxon>Streptosporangiales</taxon>
        <taxon>Nocardiopsidaceae</taxon>
        <taxon>Marinactinospora</taxon>
    </lineage>
</organism>
<dbReference type="Pfam" id="PF08241">
    <property type="entry name" value="Methyltransf_11"/>
    <property type="match status" value="1"/>
</dbReference>
<feature type="domain" description="Methyltransferase type 11" evidence="1">
    <location>
        <begin position="25"/>
        <end position="114"/>
    </location>
</feature>
<keyword evidence="3" id="KW-1185">Reference proteome</keyword>
<proteinExistence type="predicted"/>
<dbReference type="EC" id="2.1.1.64" evidence="2"/>
<dbReference type="CDD" id="cd02440">
    <property type="entry name" value="AdoMet_MTases"/>
    <property type="match status" value="1"/>
</dbReference>
<dbReference type="InterPro" id="IPR013216">
    <property type="entry name" value="Methyltransf_11"/>
</dbReference>
<evidence type="ECO:0000259" key="1">
    <source>
        <dbReference type="Pfam" id="PF08241"/>
    </source>
</evidence>
<dbReference type="Gene3D" id="3.40.50.150">
    <property type="entry name" value="Vaccinia Virus protein VP39"/>
    <property type="match status" value="1"/>
</dbReference>
<accession>A0ABW2KP77</accession>
<dbReference type="EMBL" id="JBHTBH010000014">
    <property type="protein sequence ID" value="MFC7330829.1"/>
    <property type="molecule type" value="Genomic_DNA"/>
</dbReference>
<evidence type="ECO:0000313" key="3">
    <source>
        <dbReference type="Proteomes" id="UP001596540"/>
    </source>
</evidence>
<dbReference type="Proteomes" id="UP001596540">
    <property type="component" value="Unassembled WGS sequence"/>
</dbReference>
<gene>
    <name evidence="2" type="ORF">ACFQRF_24140</name>
</gene>
<name>A0ABW2KP77_9ACTN</name>
<dbReference type="InterPro" id="IPR029063">
    <property type="entry name" value="SAM-dependent_MTases_sf"/>
</dbReference>
<keyword evidence="2" id="KW-0489">Methyltransferase</keyword>
<protein>
    <submittedName>
        <fullName evidence="2">Class I SAM-dependent methyltransferase</fullName>
        <ecNumber evidence="2">2.1.1.222</ecNumber>
        <ecNumber evidence="2">2.1.1.64</ecNumber>
    </submittedName>
</protein>
<reference evidence="3" key="1">
    <citation type="journal article" date="2019" name="Int. J. Syst. Evol. Microbiol.">
        <title>The Global Catalogue of Microorganisms (GCM) 10K type strain sequencing project: providing services to taxonomists for standard genome sequencing and annotation.</title>
        <authorList>
            <consortium name="The Broad Institute Genomics Platform"/>
            <consortium name="The Broad Institute Genome Sequencing Center for Infectious Disease"/>
            <person name="Wu L."/>
            <person name="Ma J."/>
        </authorList>
    </citation>
    <scope>NUCLEOTIDE SEQUENCE [LARGE SCALE GENOMIC DNA]</scope>
    <source>
        <strain evidence="3">CGMCC 4.7382</strain>
    </source>
</reference>
<sequence>MPTSDGENKGWARDRILAANPKVVVDVGAGDGTYSRLARADTNARWVAVEAWGPYVTQFGLRELYDEVVLGDIRHLDLDTVAHEPDLVIVGDMLEHLPADEVPVLVRRLQRWARRLLVSVPVLHLEQGAVNGNWLEAHLSEWSFEAMLDVLGPGVTDSVCGDVLAYYLWERP</sequence>
<comment type="caution">
    <text evidence="2">The sequence shown here is derived from an EMBL/GenBank/DDBJ whole genome shotgun (WGS) entry which is preliminary data.</text>
</comment>
<keyword evidence="2" id="KW-0808">Transferase</keyword>
<dbReference type="GO" id="GO:0061542">
    <property type="term" value="F:3-demethylubiquinol 3-O-methyltransferase activity"/>
    <property type="evidence" value="ECO:0007669"/>
    <property type="project" value="UniProtKB-EC"/>
</dbReference>
<dbReference type="GO" id="GO:0032259">
    <property type="term" value="P:methylation"/>
    <property type="evidence" value="ECO:0007669"/>
    <property type="project" value="UniProtKB-KW"/>
</dbReference>